<comment type="caution">
    <text evidence="1">The sequence shown here is derived from an EMBL/GenBank/DDBJ whole genome shotgun (WGS) entry which is preliminary data.</text>
</comment>
<name>A0A1Y2FZ04_9BASI</name>
<evidence type="ECO:0008006" key="3">
    <source>
        <dbReference type="Google" id="ProtNLM"/>
    </source>
</evidence>
<protein>
    <recommendedName>
        <fullName evidence="3">F-box domain-containing protein</fullName>
    </recommendedName>
</protein>
<dbReference type="Gene3D" id="3.80.10.10">
    <property type="entry name" value="Ribonuclease Inhibitor"/>
    <property type="match status" value="1"/>
</dbReference>
<gene>
    <name evidence="1" type="ORF">BCR35DRAFT_329979</name>
</gene>
<dbReference type="AlphaFoldDB" id="A0A1Y2FZ04"/>
<dbReference type="InParanoid" id="A0A1Y2FZ04"/>
<keyword evidence="2" id="KW-1185">Reference proteome</keyword>
<dbReference type="Proteomes" id="UP000193467">
    <property type="component" value="Unassembled WGS sequence"/>
</dbReference>
<proteinExistence type="predicted"/>
<evidence type="ECO:0000313" key="2">
    <source>
        <dbReference type="Proteomes" id="UP000193467"/>
    </source>
</evidence>
<evidence type="ECO:0000313" key="1">
    <source>
        <dbReference type="EMBL" id="ORY88435.1"/>
    </source>
</evidence>
<dbReference type="EMBL" id="MCGR01000010">
    <property type="protein sequence ID" value="ORY88435.1"/>
    <property type="molecule type" value="Genomic_DNA"/>
</dbReference>
<dbReference type="SUPFAM" id="SSF52047">
    <property type="entry name" value="RNI-like"/>
    <property type="match status" value="1"/>
</dbReference>
<dbReference type="InterPro" id="IPR032675">
    <property type="entry name" value="LRR_dom_sf"/>
</dbReference>
<organism evidence="1 2">
    <name type="scientific">Leucosporidium creatinivorum</name>
    <dbReference type="NCBI Taxonomy" id="106004"/>
    <lineage>
        <taxon>Eukaryota</taxon>
        <taxon>Fungi</taxon>
        <taxon>Dikarya</taxon>
        <taxon>Basidiomycota</taxon>
        <taxon>Pucciniomycotina</taxon>
        <taxon>Microbotryomycetes</taxon>
        <taxon>Leucosporidiales</taxon>
        <taxon>Leucosporidium</taxon>
    </lineage>
</organism>
<sequence>MAVIQDLQTELLYHILELAEGGKDMYFSTRFGFLRLASLVARQWTAPAQRLMLKQIVIGPETMISEDKLVGRLSQPGAAQLVKRVRLDAQNGASLGGYERILEKLGTSEELVVAGELYMKLSAEALRVELLQDLKYFTLVISTYGALPRLTGPLSLTSLRISRTRVWDSVLRPLLANVPSLHCLSVSWDGPDDSSSEMTHFNLVAPQLRSLSFLHYEGTWRAKKVPAVADFLAKCTSLVDLHIRAPPRGALSAYLRAMNEVNLSHLETVLLSAEDARLIACTLSFPAFEHLKTWKFVILRICRNIWAQNGRDGIVLAGREELSRIAAESMRLSGEKARRFGHKEGRF</sequence>
<reference evidence="1 2" key="1">
    <citation type="submission" date="2016-07" db="EMBL/GenBank/DDBJ databases">
        <title>Pervasive Adenine N6-methylation of Active Genes in Fungi.</title>
        <authorList>
            <consortium name="DOE Joint Genome Institute"/>
            <person name="Mondo S.J."/>
            <person name="Dannebaum R.O."/>
            <person name="Kuo R.C."/>
            <person name="Labutti K."/>
            <person name="Haridas S."/>
            <person name="Kuo A."/>
            <person name="Salamov A."/>
            <person name="Ahrendt S.R."/>
            <person name="Lipzen A."/>
            <person name="Sullivan W."/>
            <person name="Andreopoulos W.B."/>
            <person name="Clum A."/>
            <person name="Lindquist E."/>
            <person name="Daum C."/>
            <person name="Ramamoorthy G.K."/>
            <person name="Gryganskyi A."/>
            <person name="Culley D."/>
            <person name="Magnuson J.K."/>
            <person name="James T.Y."/>
            <person name="O'Malley M.A."/>
            <person name="Stajich J.E."/>
            <person name="Spatafora J.W."/>
            <person name="Visel A."/>
            <person name="Grigoriev I.V."/>
        </authorList>
    </citation>
    <scope>NUCLEOTIDE SEQUENCE [LARGE SCALE GENOMIC DNA]</scope>
    <source>
        <strain evidence="1 2">62-1032</strain>
    </source>
</reference>
<accession>A0A1Y2FZ04</accession>